<accession>A0A6G4UEX5</accession>
<evidence type="ECO:0000313" key="3">
    <source>
        <dbReference type="Proteomes" id="UP000481583"/>
    </source>
</evidence>
<organism evidence="2 3">
    <name type="scientific">Streptomyces coryli</name>
    <dbReference type="NCBI Taxonomy" id="1128680"/>
    <lineage>
        <taxon>Bacteria</taxon>
        <taxon>Bacillati</taxon>
        <taxon>Actinomycetota</taxon>
        <taxon>Actinomycetes</taxon>
        <taxon>Kitasatosporales</taxon>
        <taxon>Streptomycetaceae</taxon>
        <taxon>Streptomyces</taxon>
    </lineage>
</organism>
<dbReference type="RefSeq" id="WP_165246000.1">
    <property type="nucleotide sequence ID" value="NZ_JAAKZV010000472.1"/>
</dbReference>
<comment type="caution">
    <text evidence="2">The sequence shown here is derived from an EMBL/GenBank/DDBJ whole genome shotgun (WGS) entry which is preliminary data.</text>
</comment>
<dbReference type="AlphaFoldDB" id="A0A6G4UEX5"/>
<keyword evidence="3" id="KW-1185">Reference proteome</keyword>
<feature type="region of interest" description="Disordered" evidence="1">
    <location>
        <begin position="39"/>
        <end position="125"/>
    </location>
</feature>
<evidence type="ECO:0008006" key="4">
    <source>
        <dbReference type="Google" id="ProtNLM"/>
    </source>
</evidence>
<gene>
    <name evidence="2" type="ORF">G5C51_41350</name>
</gene>
<reference evidence="2 3" key="1">
    <citation type="submission" date="2020-02" db="EMBL/GenBank/DDBJ databases">
        <title>Whole-genome analyses of novel actinobacteria.</title>
        <authorList>
            <person name="Sahin N."/>
        </authorList>
    </citation>
    <scope>NUCLEOTIDE SEQUENCE [LARGE SCALE GENOMIC DNA]</scope>
    <source>
        <strain evidence="2 3">A7024</strain>
    </source>
</reference>
<feature type="compositionally biased region" description="Basic and acidic residues" evidence="1">
    <location>
        <begin position="60"/>
        <end position="76"/>
    </location>
</feature>
<dbReference type="Proteomes" id="UP000481583">
    <property type="component" value="Unassembled WGS sequence"/>
</dbReference>
<evidence type="ECO:0000313" key="2">
    <source>
        <dbReference type="EMBL" id="NGN70318.1"/>
    </source>
</evidence>
<dbReference type="EMBL" id="JAAKZV010000472">
    <property type="protein sequence ID" value="NGN70318.1"/>
    <property type="molecule type" value="Genomic_DNA"/>
</dbReference>
<proteinExistence type="predicted"/>
<name>A0A6G4UEX5_9ACTN</name>
<sequence>MHRRLVTAAAWTLATLGAVTLSWFGVHTVLSNTAYPQRTLPLSESGESSGEGDGAGSKLPADKSRAPADDDDRGSSPRDTPSGTPEKRKPSPSPSSSSPSDGGSTSNAGSSSKKPGGSSSTVKTYSVSGGRASFAMYSDHAELVSATPNSGWAMQTWKSEEWIRVDFSKGDKRNMIFCRWDESGAPVVETDENAS</sequence>
<protein>
    <recommendedName>
        <fullName evidence="4">Secreted protein</fullName>
    </recommendedName>
</protein>
<feature type="compositionally biased region" description="Low complexity" evidence="1">
    <location>
        <begin position="109"/>
        <end position="120"/>
    </location>
</feature>
<evidence type="ECO:0000256" key="1">
    <source>
        <dbReference type="SAM" id="MobiDB-lite"/>
    </source>
</evidence>